<reference evidence="2" key="1">
    <citation type="journal article" date="2019" name="Int. J. Syst. Evol. Microbiol.">
        <title>The Global Catalogue of Microorganisms (GCM) 10K type strain sequencing project: providing services to taxonomists for standard genome sequencing and annotation.</title>
        <authorList>
            <consortium name="The Broad Institute Genomics Platform"/>
            <consortium name="The Broad Institute Genome Sequencing Center for Infectious Disease"/>
            <person name="Wu L."/>
            <person name="Ma J."/>
        </authorList>
    </citation>
    <scope>NUCLEOTIDE SEQUENCE [LARGE SCALE GENOMIC DNA]</scope>
    <source>
        <strain evidence="2">KCTC 42911</strain>
    </source>
</reference>
<organism evidence="1 2">
    <name type="scientific">Lutimaribacter marinistellae</name>
    <dbReference type="NCBI Taxonomy" id="1820329"/>
    <lineage>
        <taxon>Bacteria</taxon>
        <taxon>Pseudomonadati</taxon>
        <taxon>Pseudomonadota</taxon>
        <taxon>Alphaproteobacteria</taxon>
        <taxon>Rhodobacterales</taxon>
        <taxon>Roseobacteraceae</taxon>
        <taxon>Lutimaribacter</taxon>
    </lineage>
</organism>
<accession>A0ABV7TNM1</accession>
<sequence length="181" mass="19623">MDKLTAKAACAGLLPLSIGDVTLTEEPQSVLTVLTSRKGRATDAATALEISHGVKWPKPGRANFGSRISAIWFGHDEVLIKGEAPDKHLKKECFLVDQSDAWAVVRMEGDQCEDVLARLVPMDLRPAAFSRGQTARTQLFHISVSITRLPDDAFLILAFRSMAASLVHDLKTAMEAVAARG</sequence>
<dbReference type="SUPFAM" id="SSF103025">
    <property type="entry name" value="Folate-binding domain"/>
    <property type="match status" value="1"/>
</dbReference>
<dbReference type="Gene3D" id="3.30.70.1520">
    <property type="entry name" value="Heterotetrameric sarcosine oxidase"/>
    <property type="match status" value="1"/>
</dbReference>
<dbReference type="RefSeq" id="WP_386737348.1">
    <property type="nucleotide sequence ID" value="NZ_JBHRXI010000029.1"/>
</dbReference>
<name>A0ABV7TNM1_9RHOB</name>
<evidence type="ECO:0000313" key="1">
    <source>
        <dbReference type="EMBL" id="MFC3616048.1"/>
    </source>
</evidence>
<proteinExistence type="predicted"/>
<keyword evidence="2" id="KW-1185">Reference proteome</keyword>
<protein>
    <submittedName>
        <fullName evidence="1">Sarcosine oxidase subunit gamma</fullName>
    </submittedName>
</protein>
<gene>
    <name evidence="1" type="ORF">ACFORG_20040</name>
</gene>
<comment type="caution">
    <text evidence="1">The sequence shown here is derived from an EMBL/GenBank/DDBJ whole genome shotgun (WGS) entry which is preliminary data.</text>
</comment>
<dbReference type="InterPro" id="IPR027266">
    <property type="entry name" value="TrmE/GcvT-like"/>
</dbReference>
<dbReference type="EMBL" id="JBHRXI010000029">
    <property type="protein sequence ID" value="MFC3616048.1"/>
    <property type="molecule type" value="Genomic_DNA"/>
</dbReference>
<dbReference type="Gene3D" id="3.30.1360.120">
    <property type="entry name" value="Probable tRNA modification gtpase trme, domain 1"/>
    <property type="match status" value="1"/>
</dbReference>
<evidence type="ECO:0000313" key="2">
    <source>
        <dbReference type="Proteomes" id="UP001595629"/>
    </source>
</evidence>
<dbReference type="Proteomes" id="UP001595629">
    <property type="component" value="Unassembled WGS sequence"/>
</dbReference>